<protein>
    <recommendedName>
        <fullName evidence="5">Lipoprotein</fullName>
    </recommendedName>
</protein>
<name>A0A9W6C8V6_9FIRM</name>
<evidence type="ECO:0000256" key="2">
    <source>
        <dbReference type="SAM" id="SignalP"/>
    </source>
</evidence>
<sequence>MRSKRKWRLIWALTLMMAVLLAGCQSEEKTTKEKEPDPKKTEVKEEEVSAEAKAVIEAMMTGPNADLLFTPSAVGEGVDTTQAQENTGETAGENASVMENWEDKIGDYFTENGMQDFLTSGPAMKFLLMAEEEGTKLQVKEITLEDRSEYTETVHVQYMQGGREEEAGFTFTRDSDGKITQVTEDEKLAATQMRIYEPREISREDFLSAYAKQESIPVEEAPAEVENQRKFLLAYYGIKAEDCNIVYEERTKDKNVGDDLILTATIYTEMLVDKESGEYVSYGMPASTETQLRGDVEILGGEDNLTSSAWMIQNGAVEVNVNDTVYFQTDGTREFTKKDIEKTAENSYRYTINDTIVFTYPL</sequence>
<proteinExistence type="predicted"/>
<keyword evidence="2" id="KW-0732">Signal</keyword>
<evidence type="ECO:0000256" key="1">
    <source>
        <dbReference type="SAM" id="MobiDB-lite"/>
    </source>
</evidence>
<reference evidence="3 4" key="1">
    <citation type="journal article" date="2023" name="Int. J. Syst. Evol. Microbiol.">
        <title>Sellimonas catena sp. nov., isolated from human faeces.</title>
        <authorList>
            <person name="Hisatomi A."/>
            <person name="Ohkuma M."/>
            <person name="Sakamoto M."/>
        </authorList>
    </citation>
    <scope>NUCLEOTIDE SEQUENCE [LARGE SCALE GENOMIC DNA]</scope>
    <source>
        <strain evidence="3 4">12EGH17</strain>
    </source>
</reference>
<dbReference type="PROSITE" id="PS51257">
    <property type="entry name" value="PROKAR_LIPOPROTEIN"/>
    <property type="match status" value="1"/>
</dbReference>
<gene>
    <name evidence="3" type="ORF">Selli1_24520</name>
</gene>
<evidence type="ECO:0000313" key="3">
    <source>
        <dbReference type="EMBL" id="GLG05278.1"/>
    </source>
</evidence>
<dbReference type="AlphaFoldDB" id="A0A9W6C8V6"/>
<keyword evidence="4" id="KW-1185">Reference proteome</keyword>
<evidence type="ECO:0000313" key="4">
    <source>
        <dbReference type="Proteomes" id="UP001145145"/>
    </source>
</evidence>
<feature type="region of interest" description="Disordered" evidence="1">
    <location>
        <begin position="27"/>
        <end position="46"/>
    </location>
</feature>
<dbReference type="Proteomes" id="UP001145145">
    <property type="component" value="Unassembled WGS sequence"/>
</dbReference>
<feature type="chain" id="PRO_5040808751" description="Lipoprotein" evidence="2">
    <location>
        <begin position="23"/>
        <end position="362"/>
    </location>
</feature>
<feature type="signal peptide" evidence="2">
    <location>
        <begin position="1"/>
        <end position="22"/>
    </location>
</feature>
<organism evidence="3 4">
    <name type="scientific">Sellimonas catena</name>
    <dbReference type="NCBI Taxonomy" id="2994035"/>
    <lineage>
        <taxon>Bacteria</taxon>
        <taxon>Bacillati</taxon>
        <taxon>Bacillota</taxon>
        <taxon>Clostridia</taxon>
        <taxon>Lachnospirales</taxon>
        <taxon>Lachnospiraceae</taxon>
        <taxon>Sellimonas</taxon>
    </lineage>
</organism>
<evidence type="ECO:0008006" key="5">
    <source>
        <dbReference type="Google" id="ProtNLM"/>
    </source>
</evidence>
<dbReference type="EMBL" id="BSBO01000026">
    <property type="protein sequence ID" value="GLG05278.1"/>
    <property type="molecule type" value="Genomic_DNA"/>
</dbReference>
<comment type="caution">
    <text evidence="3">The sequence shown here is derived from an EMBL/GenBank/DDBJ whole genome shotgun (WGS) entry which is preliminary data.</text>
</comment>
<dbReference type="RefSeq" id="WP_281873144.1">
    <property type="nucleotide sequence ID" value="NZ_BSBO01000026.1"/>
</dbReference>
<accession>A0A9W6C8V6</accession>